<keyword evidence="1 3" id="KW-0694">RNA-binding</keyword>
<evidence type="ECO:0000313" key="7">
    <source>
        <dbReference type="EMBL" id="QSL66697.1"/>
    </source>
</evidence>
<evidence type="ECO:0000256" key="4">
    <source>
        <dbReference type="SAM" id="MobiDB-lite"/>
    </source>
</evidence>
<keyword evidence="2" id="KW-0479">Metal-binding</keyword>
<dbReference type="GO" id="GO:0003729">
    <property type="term" value="F:mRNA binding"/>
    <property type="evidence" value="ECO:0007669"/>
    <property type="project" value="TreeGrafter"/>
</dbReference>
<dbReference type="InterPro" id="IPR036875">
    <property type="entry name" value="Znf_CCHC_sf"/>
</dbReference>
<dbReference type="InterPro" id="IPR050374">
    <property type="entry name" value="RRT5_SRSF_SR"/>
</dbReference>
<dbReference type="GO" id="GO:0005634">
    <property type="term" value="C:nucleus"/>
    <property type="evidence" value="ECO:0007669"/>
    <property type="project" value="TreeGrafter"/>
</dbReference>
<evidence type="ECO:0000256" key="3">
    <source>
        <dbReference type="PROSITE-ProRule" id="PRU00176"/>
    </source>
</evidence>
<dbReference type="PROSITE" id="PS50102">
    <property type="entry name" value="RRM"/>
    <property type="match status" value="1"/>
</dbReference>
<dbReference type="InterPro" id="IPR012677">
    <property type="entry name" value="Nucleotide-bd_a/b_plait_sf"/>
</dbReference>
<dbReference type="OrthoDB" id="407442at2759"/>
<evidence type="ECO:0000256" key="1">
    <source>
        <dbReference type="ARBA" id="ARBA00022884"/>
    </source>
</evidence>
<proteinExistence type="predicted"/>
<dbReference type="InterPro" id="IPR000504">
    <property type="entry name" value="RRM_dom"/>
</dbReference>
<dbReference type="EMBL" id="CP054544">
    <property type="protein sequence ID" value="QSL66697.1"/>
    <property type="molecule type" value="Genomic_DNA"/>
</dbReference>
<accession>A0A899GDM6</accession>
<dbReference type="PANTHER" id="PTHR23003">
    <property type="entry name" value="RNA RECOGNITION MOTIF RRM DOMAIN CONTAINING PROTEIN"/>
    <property type="match status" value="1"/>
</dbReference>
<feature type="compositionally biased region" description="Polar residues" evidence="4">
    <location>
        <begin position="1"/>
        <end position="18"/>
    </location>
</feature>
<evidence type="ECO:0000313" key="8">
    <source>
        <dbReference type="Proteomes" id="UP000663699"/>
    </source>
</evidence>
<reference evidence="7" key="1">
    <citation type="submission" date="2020-06" db="EMBL/GenBank/DDBJ databases">
        <title>Genomes of multiple members of Pneumocystis genus reveal paths to human pathogen Pneumocystis jirovecii.</title>
        <authorList>
            <person name="Cisse O.H."/>
            <person name="Ma L."/>
            <person name="Dekker J."/>
            <person name="Khil P."/>
            <person name="Jo J."/>
            <person name="Brenchley J."/>
            <person name="Blair R."/>
            <person name="Pahar B."/>
            <person name="Chabe M."/>
            <person name="Van Rompay K.A."/>
            <person name="Keesler R."/>
            <person name="Sukura A."/>
            <person name="Hirsch V."/>
            <person name="Kutty G."/>
            <person name="Liu Y."/>
            <person name="Peng L."/>
            <person name="Chen J."/>
            <person name="Song J."/>
            <person name="Weissenbacher-Lang C."/>
            <person name="Xu J."/>
            <person name="Upham N.S."/>
            <person name="Stajich J.E."/>
            <person name="Cuomo C.A."/>
            <person name="Cushion M.T."/>
            <person name="Kovacs J.A."/>
        </authorList>
    </citation>
    <scope>NUCLEOTIDE SEQUENCE</scope>
    <source>
        <strain evidence="7">2A</strain>
    </source>
</reference>
<dbReference type="GO" id="GO:0005737">
    <property type="term" value="C:cytoplasm"/>
    <property type="evidence" value="ECO:0007669"/>
    <property type="project" value="TreeGrafter"/>
</dbReference>
<feature type="region of interest" description="Disordered" evidence="4">
    <location>
        <begin position="1"/>
        <end position="26"/>
    </location>
</feature>
<evidence type="ECO:0008006" key="9">
    <source>
        <dbReference type="Google" id="ProtNLM"/>
    </source>
</evidence>
<dbReference type="AlphaFoldDB" id="A0A899GDM6"/>
<dbReference type="PROSITE" id="PS50158">
    <property type="entry name" value="ZF_CCHC"/>
    <property type="match status" value="1"/>
</dbReference>
<dbReference type="SUPFAM" id="SSF57756">
    <property type="entry name" value="Retrovirus zinc finger-like domains"/>
    <property type="match status" value="1"/>
</dbReference>
<dbReference type="Proteomes" id="UP000663699">
    <property type="component" value="Chromosome 13"/>
</dbReference>
<feature type="domain" description="CCHC-type" evidence="6">
    <location>
        <begin position="136"/>
        <end position="151"/>
    </location>
</feature>
<protein>
    <recommendedName>
        <fullName evidence="9">RRM domain-containing protein</fullName>
    </recommendedName>
</protein>
<dbReference type="GO" id="GO:0008270">
    <property type="term" value="F:zinc ion binding"/>
    <property type="evidence" value="ECO:0007669"/>
    <property type="project" value="UniProtKB-KW"/>
</dbReference>
<dbReference type="Gene3D" id="4.10.60.10">
    <property type="entry name" value="Zinc finger, CCHC-type"/>
    <property type="match status" value="1"/>
</dbReference>
<dbReference type="CDD" id="cd00590">
    <property type="entry name" value="RRM_SF"/>
    <property type="match status" value="1"/>
</dbReference>
<dbReference type="SMART" id="SM00343">
    <property type="entry name" value="ZnF_C2HC"/>
    <property type="match status" value="1"/>
</dbReference>
<name>A0A899GDM6_9ASCO</name>
<keyword evidence="8" id="KW-1185">Reference proteome</keyword>
<dbReference type="SMART" id="SM00360">
    <property type="entry name" value="RRM"/>
    <property type="match status" value="1"/>
</dbReference>
<sequence>MASAPSETTHTLPSNHQNFPGIASRPLTQDGRPLKCYIGNLSNQCRMYHLREKFSPFGTIINVELKPNIGCGFVVIIALLHLSSAQGLQEFVDPESCVKACDALDGTEFFGQTLRVETQKQVYGTRKLVTEKLEGCFNCGGKNHWAKHCPKLPPPGTPQNVSPPRSSMLSSEPYGYLKPYGHGVSNYHYSRYYSENLPPYRHPCLSRYRDPYYYTPRDYAFRDRDVRDSRNFQKYTSRGYWNPPAEKIHQNLAFSHKRYDDDPWLDESDQLTTLPRTSQMLAESKFKTEKSLDDDKDTKARLRNSAQAETVLKTSEEKFISERKISNDQNLASCNSPAVGKEAQIDESFENKKVIPYRLEQKERVLSSCSELRYNNCYNCQDHVHSKSYDRPYVLPKYSNINPHYDHHVNYTSRHALYRMRSKYPDSYRYSHSESYFPYAPYDSNYRIRKSLQHLDYSSNSRVDCSPLRYSQGYLRRCSPLPNLYSPNLYSPTYGYSEYH</sequence>
<evidence type="ECO:0000259" key="6">
    <source>
        <dbReference type="PROSITE" id="PS50158"/>
    </source>
</evidence>
<evidence type="ECO:0000256" key="2">
    <source>
        <dbReference type="PROSITE-ProRule" id="PRU00047"/>
    </source>
</evidence>
<keyword evidence="2" id="KW-0863">Zinc-finger</keyword>
<dbReference type="Gene3D" id="3.30.70.330">
    <property type="match status" value="1"/>
</dbReference>
<evidence type="ECO:0000259" key="5">
    <source>
        <dbReference type="PROSITE" id="PS50102"/>
    </source>
</evidence>
<organism evidence="7 8">
    <name type="scientific">Pneumocystis wakefieldiae</name>
    <dbReference type="NCBI Taxonomy" id="38082"/>
    <lineage>
        <taxon>Eukaryota</taxon>
        <taxon>Fungi</taxon>
        <taxon>Dikarya</taxon>
        <taxon>Ascomycota</taxon>
        <taxon>Taphrinomycotina</taxon>
        <taxon>Pneumocystomycetes</taxon>
        <taxon>Pneumocystaceae</taxon>
        <taxon>Pneumocystis</taxon>
    </lineage>
</organism>
<dbReference type="InterPro" id="IPR001878">
    <property type="entry name" value="Znf_CCHC"/>
</dbReference>
<keyword evidence="2" id="KW-0862">Zinc</keyword>
<dbReference type="InterPro" id="IPR035979">
    <property type="entry name" value="RBD_domain_sf"/>
</dbReference>
<gene>
    <name evidence="7" type="ORF">MERGE_001081</name>
</gene>
<dbReference type="SUPFAM" id="SSF54928">
    <property type="entry name" value="RNA-binding domain, RBD"/>
    <property type="match status" value="1"/>
</dbReference>
<feature type="domain" description="RRM" evidence="5">
    <location>
        <begin position="34"/>
        <end position="121"/>
    </location>
</feature>